<evidence type="ECO:0000313" key="2">
    <source>
        <dbReference type="EMBL" id="GEZ08429.1"/>
    </source>
</evidence>
<feature type="non-terminal residue" evidence="2">
    <location>
        <position position="1"/>
    </location>
</feature>
<reference evidence="2" key="1">
    <citation type="journal article" date="2019" name="Sci. Rep.">
        <title>Draft genome of Tanacetum cinerariifolium, the natural source of mosquito coil.</title>
        <authorList>
            <person name="Yamashiro T."/>
            <person name="Shiraishi A."/>
            <person name="Satake H."/>
            <person name="Nakayama K."/>
        </authorList>
    </citation>
    <scope>NUCLEOTIDE SEQUENCE</scope>
</reference>
<sequence>LRKGGRWHGKEDDYDNQIDIHDEPLDVDFVDMGGSRSYASELLSEREVEELNCEGFGHEELEEAFVDEEGIPIMNNIEALWLDLVCKTWDDLFLEAACIATDVHSTYGGGSGSGGCEDDEPGDDEDGGEDEEDEDDS</sequence>
<feature type="region of interest" description="Disordered" evidence="1">
    <location>
        <begin position="105"/>
        <end position="137"/>
    </location>
</feature>
<evidence type="ECO:0000256" key="1">
    <source>
        <dbReference type="SAM" id="MobiDB-lite"/>
    </source>
</evidence>
<dbReference type="AlphaFoldDB" id="A0A699I2F9"/>
<feature type="compositionally biased region" description="Acidic residues" evidence="1">
    <location>
        <begin position="116"/>
        <end position="137"/>
    </location>
</feature>
<name>A0A699I2F9_TANCI</name>
<protein>
    <submittedName>
        <fullName evidence="2">Uncharacterized protein</fullName>
    </submittedName>
</protein>
<organism evidence="2">
    <name type="scientific">Tanacetum cinerariifolium</name>
    <name type="common">Dalmatian daisy</name>
    <name type="synonym">Chrysanthemum cinerariifolium</name>
    <dbReference type="NCBI Taxonomy" id="118510"/>
    <lineage>
        <taxon>Eukaryota</taxon>
        <taxon>Viridiplantae</taxon>
        <taxon>Streptophyta</taxon>
        <taxon>Embryophyta</taxon>
        <taxon>Tracheophyta</taxon>
        <taxon>Spermatophyta</taxon>
        <taxon>Magnoliopsida</taxon>
        <taxon>eudicotyledons</taxon>
        <taxon>Gunneridae</taxon>
        <taxon>Pentapetalae</taxon>
        <taxon>asterids</taxon>
        <taxon>campanulids</taxon>
        <taxon>Asterales</taxon>
        <taxon>Asteraceae</taxon>
        <taxon>Asteroideae</taxon>
        <taxon>Anthemideae</taxon>
        <taxon>Anthemidinae</taxon>
        <taxon>Tanacetum</taxon>
    </lineage>
</organism>
<dbReference type="EMBL" id="BKCJ010239177">
    <property type="protein sequence ID" value="GEZ08429.1"/>
    <property type="molecule type" value="Genomic_DNA"/>
</dbReference>
<comment type="caution">
    <text evidence="2">The sequence shown here is derived from an EMBL/GenBank/DDBJ whole genome shotgun (WGS) entry which is preliminary data.</text>
</comment>
<gene>
    <name evidence="2" type="ORF">Tci_480402</name>
</gene>
<proteinExistence type="predicted"/>
<accession>A0A699I2F9</accession>